<keyword evidence="7 14" id="KW-0067">ATP-binding</keyword>
<protein>
    <recommendedName>
        <fullName evidence="12">DNA 3'-5' helicase</fullName>
        <ecNumber evidence="12">5.6.2.4</ecNumber>
    </recommendedName>
</protein>
<keyword evidence="9" id="KW-0234">DNA repair</keyword>
<proteinExistence type="predicted"/>
<dbReference type="Pfam" id="PF00580">
    <property type="entry name" value="UvrD-helicase"/>
    <property type="match status" value="1"/>
</dbReference>
<dbReference type="GO" id="GO:0043138">
    <property type="term" value="F:3'-5' DNA helicase activity"/>
    <property type="evidence" value="ECO:0007669"/>
    <property type="project" value="UniProtKB-EC"/>
</dbReference>
<dbReference type="SUPFAM" id="SSF52980">
    <property type="entry name" value="Restriction endonuclease-like"/>
    <property type="match status" value="1"/>
</dbReference>
<evidence type="ECO:0000313" key="17">
    <source>
        <dbReference type="EMBL" id="PWJ15143.1"/>
    </source>
</evidence>
<keyword evidence="5 14" id="KW-0347">Helicase</keyword>
<dbReference type="InterPro" id="IPR014152">
    <property type="entry name" value="AddA"/>
</dbReference>
<evidence type="ECO:0000259" key="16">
    <source>
        <dbReference type="PROSITE" id="PS51217"/>
    </source>
</evidence>
<evidence type="ECO:0000259" key="15">
    <source>
        <dbReference type="PROSITE" id="PS51198"/>
    </source>
</evidence>
<evidence type="ECO:0000256" key="9">
    <source>
        <dbReference type="ARBA" id="ARBA00023204"/>
    </source>
</evidence>
<evidence type="ECO:0000256" key="6">
    <source>
        <dbReference type="ARBA" id="ARBA00022839"/>
    </source>
</evidence>
<dbReference type="GO" id="GO:0003677">
    <property type="term" value="F:DNA binding"/>
    <property type="evidence" value="ECO:0007669"/>
    <property type="project" value="UniProtKB-KW"/>
</dbReference>
<dbReference type="PROSITE" id="PS51198">
    <property type="entry name" value="UVRD_HELICASE_ATP_BIND"/>
    <property type="match status" value="1"/>
</dbReference>
<dbReference type="STRING" id="1265.SAMN02910280_1961"/>
<gene>
    <name evidence="17" type="ORF">IE37_00034</name>
</gene>
<evidence type="ECO:0000313" key="18">
    <source>
        <dbReference type="Proteomes" id="UP000245720"/>
    </source>
</evidence>
<keyword evidence="10" id="KW-0413">Isomerase</keyword>
<accession>A0A315Y5A3</accession>
<keyword evidence="4 14" id="KW-0378">Hydrolase</keyword>
<dbReference type="InterPro" id="IPR027417">
    <property type="entry name" value="P-loop_NTPase"/>
</dbReference>
<dbReference type="NCBIfam" id="TIGR02785">
    <property type="entry name" value="addA_Gpos"/>
    <property type="match status" value="1"/>
</dbReference>
<evidence type="ECO:0000256" key="11">
    <source>
        <dbReference type="ARBA" id="ARBA00034617"/>
    </source>
</evidence>
<comment type="caution">
    <text evidence="17">The sequence shown here is derived from an EMBL/GenBank/DDBJ whole genome shotgun (WGS) entry which is preliminary data.</text>
</comment>
<reference evidence="17 18" key="1">
    <citation type="submission" date="2018-05" db="EMBL/GenBank/DDBJ databases">
        <title>The Hungate 1000. A catalogue of reference genomes from the rumen microbiome.</title>
        <authorList>
            <person name="Kelly W."/>
        </authorList>
    </citation>
    <scope>NUCLEOTIDE SEQUENCE [LARGE SCALE GENOMIC DNA]</scope>
    <source>
        <strain evidence="17 18">SAb67</strain>
    </source>
</reference>
<dbReference type="PANTHER" id="PTHR11070:SF48">
    <property type="entry name" value="ATP-DEPENDENT HELICASE_NUCLEASE SUBUNIT A"/>
    <property type="match status" value="1"/>
</dbReference>
<keyword evidence="2 14" id="KW-0547">Nucleotide-binding</keyword>
<dbReference type="GO" id="GO:0000725">
    <property type="term" value="P:recombinational repair"/>
    <property type="evidence" value="ECO:0007669"/>
    <property type="project" value="TreeGrafter"/>
</dbReference>
<feature type="domain" description="UvrD-like helicase ATP-binding" evidence="15">
    <location>
        <begin position="1"/>
        <end position="482"/>
    </location>
</feature>
<sequence>MGWTEQQQKAIDARDTSLIVSAAAGSGKTAVLTERLVQLLADRDSGVRADRMVVVTFTNDAASELKKRLDSKLRAMINESPDDRHLLKQQILLQSARISTINSFCFDLIRDNIGENGVTSGFSVLDDTDNKVLRARAMEELINYYCENEYEKISFMYDHFCIKDEKRLVEVLERADSFLSSVALRDKWLENAVSMYSEDFERSVYYESFFASVTEELNKAVRAADDNIGMIKKIFPDMSAAAAEKSYAQAEDDYDRISAIADIFRSRRFPTSEEAEQAQAFSALVRTGKTPHDKALREIYKKKRDLIKKTAEKVISSISSVKSDYRECGEVTKILAEMLKKFGELLWEKKCEKNALSFDDGERLALEILAAEDESGMIIQSETAERTAEYYDIIMIDEYQDSNNKQDLIFKLISKNYRHDETGEPLYGDNVFLVGDVKQSIYRFRLANPRNFINTLRVSEPYSEDNTSKNQAIVLNKNFRSSPQVIDFVNFVFSQIMSEKCGDINYTEDEMLYFGASQYTENEAANRKACISFINDDAPEDDEQTEKVNREAIYTASKIAEMLANGVRVTDKDGSERPCKPSDFCILVRNNAHINMYADELNRKGVPAKGSEESGYLKSREIAVLIDLLRIISNPLQDVAMAAVMTSPMYMFSISDIAAIKSYDRKKPLFPVIRGIADGEYAECEDMFLMENCREFLESLDRFRLDSVTMTIGELIGEIYDTTDFISVMELYNDGDKKRANLRALIQYAQNYENTAAFDGSGGLNGFLRHLDRVMENGDYAQGKVSASAGDYVSVMTLHRSKGLEFPFVFIAETSVNFKFDSKPVMCSQDGRIGYVLYDPTLLRKYKTFQQVMLAGEEERDTRSEEMRLLYVGLTRAQQKLFINLKCGEKALKRVSALIDSVILQNGDIYEAVSEAKSFSDWMWLSVLRTPCFDEIAEKIGMDTGSMLQYVNKDMVGLFEYETVSDISLAEAEQEEVSEESAPDEMMIDNMKDIISFSYDRTLSEMPAKLSVTQITKKLKDGEESFDMKLKRPRFRSESSKLTGAERGTAIHTFFQYCDFERAINNVGAEIASVTEKGYISKAEAESIDRDNVSAFFRGELYKRICSAKEYVREKKFMVAVSELDIDNEALDKLKKSDGMIKGIIDLMFEEADGIVIVDYKSDRGVSLEKLKERYSMQLKLYKAAIELTTKKNVKEAYLYSFEKQDYIAVDI</sequence>
<comment type="catalytic activity">
    <reaction evidence="11">
        <text>Couples ATP hydrolysis with the unwinding of duplex DNA by translocating in the 3'-5' direction.</text>
        <dbReference type="EC" id="5.6.2.4"/>
    </reaction>
</comment>
<dbReference type="RefSeq" id="WP_109724969.1">
    <property type="nucleotide sequence ID" value="NZ_QGDI01000001.1"/>
</dbReference>
<evidence type="ECO:0000256" key="1">
    <source>
        <dbReference type="ARBA" id="ARBA00022722"/>
    </source>
</evidence>
<dbReference type="InterPro" id="IPR014017">
    <property type="entry name" value="DNA_helicase_UvrD-like_C"/>
</dbReference>
<dbReference type="InterPro" id="IPR011604">
    <property type="entry name" value="PDDEXK-like_dom_sf"/>
</dbReference>
<dbReference type="OrthoDB" id="9810135at2"/>
<keyword evidence="3" id="KW-0227">DNA damage</keyword>
<evidence type="ECO:0000256" key="3">
    <source>
        <dbReference type="ARBA" id="ARBA00022763"/>
    </source>
</evidence>
<keyword evidence="1" id="KW-0540">Nuclease</keyword>
<dbReference type="InterPro" id="IPR014016">
    <property type="entry name" value="UvrD-like_ATP-bd"/>
</dbReference>
<evidence type="ECO:0000256" key="8">
    <source>
        <dbReference type="ARBA" id="ARBA00023125"/>
    </source>
</evidence>
<dbReference type="EC" id="5.6.2.4" evidence="12"/>
<dbReference type="Gene3D" id="1.10.486.10">
    <property type="entry name" value="PCRA, domain 4"/>
    <property type="match status" value="1"/>
</dbReference>
<evidence type="ECO:0000256" key="4">
    <source>
        <dbReference type="ARBA" id="ARBA00022801"/>
    </source>
</evidence>
<evidence type="ECO:0000256" key="7">
    <source>
        <dbReference type="ARBA" id="ARBA00022840"/>
    </source>
</evidence>
<dbReference type="InterPro" id="IPR038726">
    <property type="entry name" value="PDDEXK_AddAB-type"/>
</dbReference>
<evidence type="ECO:0000256" key="2">
    <source>
        <dbReference type="ARBA" id="ARBA00022741"/>
    </source>
</evidence>
<dbReference type="Gene3D" id="3.40.50.300">
    <property type="entry name" value="P-loop containing nucleotide triphosphate hydrolases"/>
    <property type="match status" value="4"/>
</dbReference>
<dbReference type="GO" id="GO:0033202">
    <property type="term" value="C:DNA helicase complex"/>
    <property type="evidence" value="ECO:0007669"/>
    <property type="project" value="TreeGrafter"/>
</dbReference>
<keyword evidence="6" id="KW-0269">Exonuclease</keyword>
<feature type="domain" description="UvrD-like helicase C-terminal" evidence="16">
    <location>
        <begin position="509"/>
        <end position="803"/>
    </location>
</feature>
<name>A0A315Y5A3_RUMFL</name>
<comment type="catalytic activity">
    <reaction evidence="13">
        <text>ATP + H2O = ADP + phosphate + H(+)</text>
        <dbReference type="Rhea" id="RHEA:13065"/>
        <dbReference type="ChEBI" id="CHEBI:15377"/>
        <dbReference type="ChEBI" id="CHEBI:15378"/>
        <dbReference type="ChEBI" id="CHEBI:30616"/>
        <dbReference type="ChEBI" id="CHEBI:43474"/>
        <dbReference type="ChEBI" id="CHEBI:456216"/>
        <dbReference type="EC" id="5.6.2.4"/>
    </reaction>
</comment>
<dbReference type="SUPFAM" id="SSF52540">
    <property type="entry name" value="P-loop containing nucleoside triphosphate hydrolases"/>
    <property type="match status" value="1"/>
</dbReference>
<dbReference type="Proteomes" id="UP000245720">
    <property type="component" value="Unassembled WGS sequence"/>
</dbReference>
<dbReference type="InterPro" id="IPR000212">
    <property type="entry name" value="DNA_helicase_UvrD/REP"/>
</dbReference>
<evidence type="ECO:0000256" key="5">
    <source>
        <dbReference type="ARBA" id="ARBA00022806"/>
    </source>
</evidence>
<keyword evidence="8" id="KW-0238">DNA-binding</keyword>
<evidence type="ECO:0000256" key="14">
    <source>
        <dbReference type="PROSITE-ProRule" id="PRU00560"/>
    </source>
</evidence>
<dbReference type="GO" id="GO:0005524">
    <property type="term" value="F:ATP binding"/>
    <property type="evidence" value="ECO:0007669"/>
    <property type="project" value="UniProtKB-UniRule"/>
</dbReference>
<dbReference type="EMBL" id="QGDI01000001">
    <property type="protein sequence ID" value="PWJ15143.1"/>
    <property type="molecule type" value="Genomic_DNA"/>
</dbReference>
<dbReference type="Gene3D" id="3.90.320.10">
    <property type="match status" value="1"/>
</dbReference>
<evidence type="ECO:0000256" key="10">
    <source>
        <dbReference type="ARBA" id="ARBA00023235"/>
    </source>
</evidence>
<dbReference type="AlphaFoldDB" id="A0A315Y5A3"/>
<dbReference type="Pfam" id="PF12705">
    <property type="entry name" value="PDDEXK_1"/>
    <property type="match status" value="1"/>
</dbReference>
<dbReference type="PANTHER" id="PTHR11070">
    <property type="entry name" value="UVRD / RECB / PCRA DNA HELICASE FAMILY MEMBER"/>
    <property type="match status" value="1"/>
</dbReference>
<dbReference type="PROSITE" id="PS51217">
    <property type="entry name" value="UVRD_HELICASE_CTER"/>
    <property type="match status" value="1"/>
</dbReference>
<dbReference type="Pfam" id="PF13361">
    <property type="entry name" value="UvrD_C"/>
    <property type="match status" value="1"/>
</dbReference>
<dbReference type="GO" id="GO:0006302">
    <property type="term" value="P:double-strand break repair"/>
    <property type="evidence" value="ECO:0007669"/>
    <property type="project" value="InterPro"/>
</dbReference>
<feature type="binding site" evidence="14">
    <location>
        <begin position="22"/>
        <end position="29"/>
    </location>
    <ligand>
        <name>ATP</name>
        <dbReference type="ChEBI" id="CHEBI:30616"/>
    </ligand>
</feature>
<organism evidence="17 18">
    <name type="scientific">Ruminococcus flavefaciens</name>
    <dbReference type="NCBI Taxonomy" id="1265"/>
    <lineage>
        <taxon>Bacteria</taxon>
        <taxon>Bacillati</taxon>
        <taxon>Bacillota</taxon>
        <taxon>Clostridia</taxon>
        <taxon>Eubacteriales</taxon>
        <taxon>Oscillospiraceae</taxon>
        <taxon>Ruminococcus</taxon>
    </lineage>
</organism>
<evidence type="ECO:0000256" key="12">
    <source>
        <dbReference type="ARBA" id="ARBA00034808"/>
    </source>
</evidence>
<dbReference type="GO" id="GO:0004527">
    <property type="term" value="F:exonuclease activity"/>
    <property type="evidence" value="ECO:0007669"/>
    <property type="project" value="UniProtKB-KW"/>
</dbReference>
<dbReference type="GO" id="GO:0005829">
    <property type="term" value="C:cytosol"/>
    <property type="evidence" value="ECO:0007669"/>
    <property type="project" value="TreeGrafter"/>
</dbReference>
<dbReference type="GO" id="GO:0016887">
    <property type="term" value="F:ATP hydrolysis activity"/>
    <property type="evidence" value="ECO:0007669"/>
    <property type="project" value="RHEA"/>
</dbReference>
<evidence type="ECO:0000256" key="13">
    <source>
        <dbReference type="ARBA" id="ARBA00048988"/>
    </source>
</evidence>
<dbReference type="InterPro" id="IPR011335">
    <property type="entry name" value="Restrct_endonuc-II-like"/>
</dbReference>